<evidence type="ECO:0000256" key="2">
    <source>
        <dbReference type="ARBA" id="ARBA00022741"/>
    </source>
</evidence>
<dbReference type="EMBL" id="JAAVJC010000007">
    <property type="protein sequence ID" value="NJQ13788.1"/>
    <property type="molecule type" value="Genomic_DNA"/>
</dbReference>
<reference evidence="5 6" key="1">
    <citation type="submission" date="2020-03" db="EMBL/GenBank/DDBJ databases">
        <title>Draft genome of Streptomyces sp. ventii, isolated from the Axial Seamount in the Pacific Ocean, and resequencing of the two type strains Streptomyces lonarensis strain NCL 716 and Streptomyces bohaiensis strain 11A07.</title>
        <authorList>
            <person name="Loughran R.M."/>
            <person name="Pfannmuller K.M."/>
            <person name="Wasson B.J."/>
            <person name="Deadmond M.C."/>
            <person name="Paddock B.E."/>
            <person name="Koyack M.J."/>
            <person name="Gallegos D.A."/>
            <person name="Mitchell E.A."/>
            <person name="Ushijima B."/>
            <person name="Saw J.H."/>
            <person name="Mcphail K.L."/>
            <person name="Videau P."/>
        </authorList>
    </citation>
    <scope>NUCLEOTIDE SEQUENCE [LARGE SCALE GENOMIC DNA]</scope>
    <source>
        <strain evidence="5 6">11A07</strain>
    </source>
</reference>
<evidence type="ECO:0000256" key="3">
    <source>
        <dbReference type="ARBA" id="ARBA00022840"/>
    </source>
</evidence>
<dbReference type="Gene3D" id="1.10.730.10">
    <property type="entry name" value="Isoleucyl-tRNA Synthetase, Domain 1"/>
    <property type="match status" value="2"/>
</dbReference>
<dbReference type="SUPFAM" id="SSF47323">
    <property type="entry name" value="Anticodon-binding domain of a subclass of class I aminoacyl-tRNA synthetases"/>
    <property type="match status" value="1"/>
</dbReference>
<dbReference type="InterPro" id="IPR008909">
    <property type="entry name" value="DALR_anticod-bd"/>
</dbReference>
<keyword evidence="1" id="KW-0436">Ligase</keyword>
<name>A0ABX1C6W3_9ACTN</name>
<comment type="caution">
    <text evidence="5">The sequence shown here is derived from an EMBL/GenBank/DDBJ whole genome shotgun (WGS) entry which is preliminary data.</text>
</comment>
<sequence length="195" mass="20272">MLRRRLAATPGVAAVTPSGPGFLDIVLAEGAQAALLDEILTLPAPAALPEDPARDVRAWRAASDDRPPAGLDLLTQRTENPLFRVRYAHARARSAVRGGARLGIAPDAAAAEELRHPAERAVLALLGERHRAGSAGWLVRLADAHLDATATAAVLPQGPEKPGAVHRARLALAQATATVLADGLTRLGIGAPDHL</sequence>
<evidence type="ECO:0000313" key="6">
    <source>
        <dbReference type="Proteomes" id="UP000727056"/>
    </source>
</evidence>
<evidence type="ECO:0000259" key="4">
    <source>
        <dbReference type="SMART" id="SM00836"/>
    </source>
</evidence>
<proteinExistence type="predicted"/>
<dbReference type="SMART" id="SM00836">
    <property type="entry name" value="DALR_1"/>
    <property type="match status" value="1"/>
</dbReference>
<dbReference type="Proteomes" id="UP000727056">
    <property type="component" value="Unassembled WGS sequence"/>
</dbReference>
<keyword evidence="2" id="KW-0547">Nucleotide-binding</keyword>
<organism evidence="5 6">
    <name type="scientific">Streptomyces bohaiensis</name>
    <dbReference type="NCBI Taxonomy" id="1431344"/>
    <lineage>
        <taxon>Bacteria</taxon>
        <taxon>Bacillati</taxon>
        <taxon>Actinomycetota</taxon>
        <taxon>Actinomycetes</taxon>
        <taxon>Kitasatosporales</taxon>
        <taxon>Streptomycetaceae</taxon>
        <taxon>Streptomyces</taxon>
    </lineage>
</organism>
<accession>A0ABX1C6W3</accession>
<feature type="domain" description="DALR anticodon binding" evidence="4">
    <location>
        <begin position="85"/>
        <end position="195"/>
    </location>
</feature>
<protein>
    <recommendedName>
        <fullName evidence="4">DALR anticodon binding domain-containing protein</fullName>
    </recommendedName>
</protein>
<evidence type="ECO:0000256" key="1">
    <source>
        <dbReference type="ARBA" id="ARBA00022598"/>
    </source>
</evidence>
<dbReference type="RefSeq" id="WP_168086618.1">
    <property type="nucleotide sequence ID" value="NZ_JAAVJC010000007.1"/>
</dbReference>
<dbReference type="InterPro" id="IPR009080">
    <property type="entry name" value="tRNAsynth_Ia_anticodon-bd"/>
</dbReference>
<keyword evidence="3" id="KW-0067">ATP-binding</keyword>
<gene>
    <name evidence="5" type="ORF">HCN52_02215</name>
</gene>
<evidence type="ECO:0000313" key="5">
    <source>
        <dbReference type="EMBL" id="NJQ13788.1"/>
    </source>
</evidence>
<dbReference type="Pfam" id="PF05746">
    <property type="entry name" value="DALR_1"/>
    <property type="match status" value="1"/>
</dbReference>
<keyword evidence="6" id="KW-1185">Reference proteome</keyword>